<evidence type="ECO:0000313" key="2">
    <source>
        <dbReference type="Proteomes" id="UP000007266"/>
    </source>
</evidence>
<keyword evidence="2" id="KW-1185">Reference proteome</keyword>
<reference evidence="1 2" key="1">
    <citation type="journal article" date="2008" name="Nature">
        <title>The genome of the model beetle and pest Tribolium castaneum.</title>
        <authorList>
            <consortium name="Tribolium Genome Sequencing Consortium"/>
            <person name="Richards S."/>
            <person name="Gibbs R.A."/>
            <person name="Weinstock G.M."/>
            <person name="Brown S.J."/>
            <person name="Denell R."/>
            <person name="Beeman R.W."/>
            <person name="Gibbs R."/>
            <person name="Beeman R.W."/>
            <person name="Brown S.J."/>
            <person name="Bucher G."/>
            <person name="Friedrich M."/>
            <person name="Grimmelikhuijzen C.J."/>
            <person name="Klingler M."/>
            <person name="Lorenzen M."/>
            <person name="Richards S."/>
            <person name="Roth S."/>
            <person name="Schroder R."/>
            <person name="Tautz D."/>
            <person name="Zdobnov E.M."/>
            <person name="Muzny D."/>
            <person name="Gibbs R.A."/>
            <person name="Weinstock G.M."/>
            <person name="Attaway T."/>
            <person name="Bell S."/>
            <person name="Buhay C.J."/>
            <person name="Chandrabose M.N."/>
            <person name="Chavez D."/>
            <person name="Clerk-Blankenburg K.P."/>
            <person name="Cree A."/>
            <person name="Dao M."/>
            <person name="Davis C."/>
            <person name="Chacko J."/>
            <person name="Dinh H."/>
            <person name="Dugan-Rocha S."/>
            <person name="Fowler G."/>
            <person name="Garner T.T."/>
            <person name="Garnes J."/>
            <person name="Gnirke A."/>
            <person name="Hawes A."/>
            <person name="Hernandez J."/>
            <person name="Hines S."/>
            <person name="Holder M."/>
            <person name="Hume J."/>
            <person name="Jhangiani S.N."/>
            <person name="Joshi V."/>
            <person name="Khan Z.M."/>
            <person name="Jackson L."/>
            <person name="Kovar C."/>
            <person name="Kowis A."/>
            <person name="Lee S."/>
            <person name="Lewis L.R."/>
            <person name="Margolis J."/>
            <person name="Morgan M."/>
            <person name="Nazareth L.V."/>
            <person name="Nguyen N."/>
            <person name="Okwuonu G."/>
            <person name="Parker D."/>
            <person name="Richards S."/>
            <person name="Ruiz S.J."/>
            <person name="Santibanez J."/>
            <person name="Savard J."/>
            <person name="Scherer S.E."/>
            <person name="Schneider B."/>
            <person name="Sodergren E."/>
            <person name="Tautz D."/>
            <person name="Vattahil S."/>
            <person name="Villasana D."/>
            <person name="White C.S."/>
            <person name="Wright R."/>
            <person name="Park Y."/>
            <person name="Beeman R.W."/>
            <person name="Lord J."/>
            <person name="Oppert B."/>
            <person name="Lorenzen M."/>
            <person name="Brown S."/>
            <person name="Wang L."/>
            <person name="Savard J."/>
            <person name="Tautz D."/>
            <person name="Richards S."/>
            <person name="Weinstock G."/>
            <person name="Gibbs R.A."/>
            <person name="Liu Y."/>
            <person name="Worley K."/>
            <person name="Weinstock G."/>
            <person name="Elsik C.G."/>
            <person name="Reese J.T."/>
            <person name="Elhaik E."/>
            <person name="Landan G."/>
            <person name="Graur D."/>
            <person name="Arensburger P."/>
            <person name="Atkinson P."/>
            <person name="Beeman R.W."/>
            <person name="Beidler J."/>
            <person name="Brown S.J."/>
            <person name="Demuth J.P."/>
            <person name="Drury D.W."/>
            <person name="Du Y.Z."/>
            <person name="Fujiwara H."/>
            <person name="Lorenzen M."/>
            <person name="Maselli V."/>
            <person name="Osanai M."/>
            <person name="Park Y."/>
            <person name="Robertson H.M."/>
            <person name="Tu Z."/>
            <person name="Wang J.J."/>
            <person name="Wang S."/>
            <person name="Richards S."/>
            <person name="Song H."/>
            <person name="Zhang L."/>
            <person name="Sodergren E."/>
            <person name="Werner D."/>
            <person name="Stanke M."/>
            <person name="Morgenstern B."/>
            <person name="Solovyev V."/>
            <person name="Kosarev P."/>
            <person name="Brown G."/>
            <person name="Chen H.C."/>
            <person name="Ermolaeva O."/>
            <person name="Hlavina W."/>
            <person name="Kapustin Y."/>
            <person name="Kiryutin B."/>
            <person name="Kitts P."/>
            <person name="Maglott D."/>
            <person name="Pruitt K."/>
            <person name="Sapojnikov V."/>
            <person name="Souvorov A."/>
            <person name="Mackey A.J."/>
            <person name="Waterhouse R.M."/>
            <person name="Wyder S."/>
            <person name="Zdobnov E.M."/>
            <person name="Zdobnov E.M."/>
            <person name="Wyder S."/>
            <person name="Kriventseva E.V."/>
            <person name="Kadowaki T."/>
            <person name="Bork P."/>
            <person name="Aranda M."/>
            <person name="Bao R."/>
            <person name="Beermann A."/>
            <person name="Berns N."/>
            <person name="Bolognesi R."/>
            <person name="Bonneton F."/>
            <person name="Bopp D."/>
            <person name="Brown S.J."/>
            <person name="Bucher G."/>
            <person name="Butts T."/>
            <person name="Chaumot A."/>
            <person name="Denell R.E."/>
            <person name="Ferrier D.E."/>
            <person name="Friedrich M."/>
            <person name="Gordon C.M."/>
            <person name="Jindra M."/>
            <person name="Klingler M."/>
            <person name="Lan Q."/>
            <person name="Lattorff H.M."/>
            <person name="Laudet V."/>
            <person name="von Levetsow C."/>
            <person name="Liu Z."/>
            <person name="Lutz R."/>
            <person name="Lynch J.A."/>
            <person name="da Fonseca R.N."/>
            <person name="Posnien N."/>
            <person name="Reuter R."/>
            <person name="Roth S."/>
            <person name="Savard J."/>
            <person name="Schinko J.B."/>
            <person name="Schmitt C."/>
            <person name="Schoppmeier M."/>
            <person name="Schroder R."/>
            <person name="Shippy T.D."/>
            <person name="Simonnet F."/>
            <person name="Marques-Souza H."/>
            <person name="Tautz D."/>
            <person name="Tomoyasu Y."/>
            <person name="Trauner J."/>
            <person name="Van der Zee M."/>
            <person name="Vervoort M."/>
            <person name="Wittkopp N."/>
            <person name="Wimmer E.A."/>
            <person name="Yang X."/>
            <person name="Jones A.K."/>
            <person name="Sattelle D.B."/>
            <person name="Ebert P.R."/>
            <person name="Nelson D."/>
            <person name="Scott J.G."/>
            <person name="Beeman R.W."/>
            <person name="Muthukrishnan S."/>
            <person name="Kramer K.J."/>
            <person name="Arakane Y."/>
            <person name="Beeman R.W."/>
            <person name="Zhu Q."/>
            <person name="Hogenkamp D."/>
            <person name="Dixit R."/>
            <person name="Oppert B."/>
            <person name="Jiang H."/>
            <person name="Zou Z."/>
            <person name="Marshall J."/>
            <person name="Elpidina E."/>
            <person name="Vinokurov K."/>
            <person name="Oppert C."/>
            <person name="Zou Z."/>
            <person name="Evans J."/>
            <person name="Lu Z."/>
            <person name="Zhao P."/>
            <person name="Sumathipala N."/>
            <person name="Altincicek B."/>
            <person name="Vilcinskas A."/>
            <person name="Williams M."/>
            <person name="Hultmark D."/>
            <person name="Hetru C."/>
            <person name="Jiang H."/>
            <person name="Grimmelikhuijzen C.J."/>
            <person name="Hauser F."/>
            <person name="Cazzamali G."/>
            <person name="Williamson M."/>
            <person name="Park Y."/>
            <person name="Li B."/>
            <person name="Tanaka Y."/>
            <person name="Predel R."/>
            <person name="Neupert S."/>
            <person name="Schachtner J."/>
            <person name="Verleyen P."/>
            <person name="Raible F."/>
            <person name="Bork P."/>
            <person name="Friedrich M."/>
            <person name="Walden K.K."/>
            <person name="Robertson H.M."/>
            <person name="Angeli S."/>
            <person name="Foret S."/>
            <person name="Bucher G."/>
            <person name="Schuetz S."/>
            <person name="Maleszka R."/>
            <person name="Wimmer E.A."/>
            <person name="Beeman R.W."/>
            <person name="Lorenzen M."/>
            <person name="Tomoyasu Y."/>
            <person name="Miller S.C."/>
            <person name="Grossmann D."/>
            <person name="Bucher G."/>
        </authorList>
    </citation>
    <scope>NUCLEOTIDE SEQUENCE [LARGE SCALE GENOMIC DNA]</scope>
    <source>
        <strain evidence="1 2">Georgia GA2</strain>
    </source>
</reference>
<sequence length="54" mass="6362">MVMLLLIGIRNYRRRGPATALDNPNTPLIKNNSQLKRDIRVNQWRRFVVDLSDL</sequence>
<name>D6WH76_TRICA</name>
<gene>
    <name evidence="1" type="primary">GLEAN_02511</name>
    <name evidence="1" type="ORF">TcasGA2_TC002511</name>
</gene>
<organism evidence="1 2">
    <name type="scientific">Tribolium castaneum</name>
    <name type="common">Red flour beetle</name>
    <dbReference type="NCBI Taxonomy" id="7070"/>
    <lineage>
        <taxon>Eukaryota</taxon>
        <taxon>Metazoa</taxon>
        <taxon>Ecdysozoa</taxon>
        <taxon>Arthropoda</taxon>
        <taxon>Hexapoda</taxon>
        <taxon>Insecta</taxon>
        <taxon>Pterygota</taxon>
        <taxon>Neoptera</taxon>
        <taxon>Endopterygota</taxon>
        <taxon>Coleoptera</taxon>
        <taxon>Polyphaga</taxon>
        <taxon>Cucujiformia</taxon>
        <taxon>Tenebrionidae</taxon>
        <taxon>Tenebrionidae incertae sedis</taxon>
        <taxon>Tribolium</taxon>
    </lineage>
</organism>
<reference evidence="1 2" key="2">
    <citation type="journal article" date="2010" name="Nucleic Acids Res.">
        <title>BeetleBase in 2010: revisions to provide comprehensive genomic information for Tribolium castaneum.</title>
        <authorList>
            <person name="Kim H.S."/>
            <person name="Murphy T."/>
            <person name="Xia J."/>
            <person name="Caragea D."/>
            <person name="Park Y."/>
            <person name="Beeman R.W."/>
            <person name="Lorenzen M.D."/>
            <person name="Butcher S."/>
            <person name="Manak J.R."/>
            <person name="Brown S.J."/>
        </authorList>
    </citation>
    <scope>GENOME REANNOTATION</scope>
    <source>
        <strain evidence="1 2">Georgia GA2</strain>
    </source>
</reference>
<dbReference type="AlphaFoldDB" id="D6WH76"/>
<accession>D6WH76</accession>
<protein>
    <submittedName>
        <fullName evidence="1">Uncharacterized protein</fullName>
    </submittedName>
</protein>
<dbReference type="EMBL" id="KQ971330">
    <property type="protein sequence ID" value="EEZ99742.1"/>
    <property type="molecule type" value="Genomic_DNA"/>
</dbReference>
<evidence type="ECO:0000313" key="1">
    <source>
        <dbReference type="EMBL" id="EEZ99742.1"/>
    </source>
</evidence>
<proteinExistence type="predicted"/>
<dbReference type="Proteomes" id="UP000007266">
    <property type="component" value="Linkage group 3"/>
</dbReference>
<dbReference type="HOGENOM" id="CLU_3052959_0_0_1"/>